<keyword evidence="2" id="KW-1133">Transmembrane helix</keyword>
<dbReference type="RefSeq" id="WP_058292691.1">
    <property type="nucleotide sequence ID" value="NZ_JGYD01000025.1"/>
</dbReference>
<protein>
    <submittedName>
        <fullName evidence="3">Uncharacterized protein</fullName>
    </submittedName>
</protein>
<reference evidence="3 4" key="1">
    <citation type="journal article" date="2015" name="Sci. Rep.">
        <title>A comparative genomics and reductive dehalogenase gene transcription study of two chloroethene-respiring bacteria, Dehalococcoides mccartyi strains MB and 11a.</title>
        <authorList>
            <person name="Low A."/>
            <person name="Shen Z."/>
            <person name="Cheng D."/>
            <person name="Rogers M.J."/>
            <person name="Lee P.K."/>
            <person name="He J."/>
        </authorList>
    </citation>
    <scope>NUCLEOTIDE SEQUENCE [LARGE SCALE GENOMIC DNA]</scope>
    <source>
        <strain evidence="3 4">MB</strain>
    </source>
</reference>
<accession>A0A0V8M0E9</accession>
<gene>
    <name evidence="3" type="ORF">DA01_07550</name>
</gene>
<evidence type="ECO:0000256" key="1">
    <source>
        <dbReference type="SAM" id="MobiDB-lite"/>
    </source>
</evidence>
<feature type="region of interest" description="Disordered" evidence="1">
    <location>
        <begin position="35"/>
        <end position="63"/>
    </location>
</feature>
<feature type="compositionally biased region" description="Basic and acidic residues" evidence="1">
    <location>
        <begin position="38"/>
        <end position="62"/>
    </location>
</feature>
<keyword evidence="2" id="KW-0812">Transmembrane</keyword>
<evidence type="ECO:0000313" key="3">
    <source>
        <dbReference type="EMBL" id="KSV17246.1"/>
    </source>
</evidence>
<dbReference type="Proteomes" id="UP000053577">
    <property type="component" value="Unassembled WGS sequence"/>
</dbReference>
<dbReference type="AlphaFoldDB" id="A0A0V8M0E9"/>
<keyword evidence="2" id="KW-0472">Membrane</keyword>
<organism evidence="3 4">
    <name type="scientific">Dehalococcoides mccartyi</name>
    <dbReference type="NCBI Taxonomy" id="61435"/>
    <lineage>
        <taxon>Bacteria</taxon>
        <taxon>Bacillati</taxon>
        <taxon>Chloroflexota</taxon>
        <taxon>Dehalococcoidia</taxon>
        <taxon>Dehalococcoidales</taxon>
        <taxon>Dehalococcoidaceae</taxon>
        <taxon>Dehalococcoides</taxon>
    </lineage>
</organism>
<dbReference type="OrthoDB" id="165255at2"/>
<name>A0A0V8M0E9_9CHLR</name>
<comment type="caution">
    <text evidence="3">The sequence shown here is derived from an EMBL/GenBank/DDBJ whole genome shotgun (WGS) entry which is preliminary data.</text>
</comment>
<dbReference type="EMBL" id="JGYD01000025">
    <property type="protein sequence ID" value="KSV17246.1"/>
    <property type="molecule type" value="Genomic_DNA"/>
</dbReference>
<proteinExistence type="predicted"/>
<dbReference type="PATRIC" id="fig|61435.5.peg.1483"/>
<evidence type="ECO:0000313" key="4">
    <source>
        <dbReference type="Proteomes" id="UP000053577"/>
    </source>
</evidence>
<sequence>MSSSFSDYLEQVGGIMAFGLIFWMAYVAQPNRSPLSEDCGHEGGCERKLTVNDPNDNVKTEPAELPPRLSKWAKKAAESYARAQEKKWRNWEKAMFQPKP</sequence>
<feature type="transmembrane region" description="Helical" evidence="2">
    <location>
        <begin position="12"/>
        <end position="28"/>
    </location>
</feature>
<evidence type="ECO:0000256" key="2">
    <source>
        <dbReference type="SAM" id="Phobius"/>
    </source>
</evidence>